<gene>
    <name evidence="4" type="ORF">ACFO0S_13150</name>
</gene>
<comment type="caution">
    <text evidence="4">The sequence shown here is derived from an EMBL/GenBank/DDBJ whole genome shotgun (WGS) entry which is preliminary data.</text>
</comment>
<dbReference type="PROSITE" id="PS00409">
    <property type="entry name" value="PROKAR_NTER_METHYL"/>
    <property type="match status" value="1"/>
</dbReference>
<keyword evidence="3" id="KW-0812">Transmembrane</keyword>
<dbReference type="RefSeq" id="WP_378142561.1">
    <property type="nucleotide sequence ID" value="NZ_JBHSEF010000026.1"/>
</dbReference>
<name>A0ABV8UXF9_9BACL</name>
<keyword evidence="2" id="KW-0178">Competence</keyword>
<dbReference type="InterPro" id="IPR012902">
    <property type="entry name" value="N_methyl_site"/>
</dbReference>
<evidence type="ECO:0000313" key="4">
    <source>
        <dbReference type="EMBL" id="MFC4356002.1"/>
    </source>
</evidence>
<dbReference type="EMBL" id="JBHSEF010000026">
    <property type="protein sequence ID" value="MFC4356002.1"/>
    <property type="molecule type" value="Genomic_DNA"/>
</dbReference>
<evidence type="ECO:0000256" key="1">
    <source>
        <dbReference type="ARBA" id="ARBA00004241"/>
    </source>
</evidence>
<evidence type="ECO:0000313" key="5">
    <source>
        <dbReference type="Proteomes" id="UP001595733"/>
    </source>
</evidence>
<protein>
    <submittedName>
        <fullName evidence="4">Type II secretion system protein J</fullName>
    </submittedName>
</protein>
<keyword evidence="5" id="KW-1185">Reference proteome</keyword>
<comment type="subcellular location">
    <subcellularLocation>
        <location evidence="1">Cell surface</location>
    </subcellularLocation>
</comment>
<reference evidence="5" key="1">
    <citation type="journal article" date="2019" name="Int. J. Syst. Evol. Microbiol.">
        <title>The Global Catalogue of Microorganisms (GCM) 10K type strain sequencing project: providing services to taxonomists for standard genome sequencing and annotation.</title>
        <authorList>
            <consortium name="The Broad Institute Genomics Platform"/>
            <consortium name="The Broad Institute Genome Sequencing Center for Infectious Disease"/>
            <person name="Wu L."/>
            <person name="Ma J."/>
        </authorList>
    </citation>
    <scope>NUCLEOTIDE SEQUENCE [LARGE SCALE GENOMIC DNA]</scope>
    <source>
        <strain evidence="5">CCUG 50353</strain>
    </source>
</reference>
<evidence type="ECO:0000256" key="2">
    <source>
        <dbReference type="ARBA" id="ARBA00023287"/>
    </source>
</evidence>
<accession>A0ABV8UXF9</accession>
<feature type="transmembrane region" description="Helical" evidence="3">
    <location>
        <begin position="12"/>
        <end position="34"/>
    </location>
</feature>
<evidence type="ECO:0000256" key="3">
    <source>
        <dbReference type="SAM" id="Phobius"/>
    </source>
</evidence>
<keyword evidence="3" id="KW-1133">Transmembrane helix</keyword>
<dbReference type="Pfam" id="PF07963">
    <property type="entry name" value="N_methyl"/>
    <property type="match status" value="1"/>
</dbReference>
<proteinExistence type="predicted"/>
<keyword evidence="3" id="KW-0472">Membrane</keyword>
<sequence>MNSSIHNQKGITLVEILAAIVIVSFLTVIIWRFFFQTIDYNTYAVTEQTLQQEANVILAKLQAEHTKNTIHALTIENGALTIYKGGSCSKETISKRNGITYSLVDSAPHQLISPCNRTLNGLISNSIGNNRINMEVKIDLSSAFKDIETINYTLSTRLSKLTAN</sequence>
<dbReference type="Proteomes" id="UP001595733">
    <property type="component" value="Unassembled WGS sequence"/>
</dbReference>
<organism evidence="4 5">
    <name type="scientific">Chryseomicrobium palamuruense</name>
    <dbReference type="NCBI Taxonomy" id="682973"/>
    <lineage>
        <taxon>Bacteria</taxon>
        <taxon>Bacillati</taxon>
        <taxon>Bacillota</taxon>
        <taxon>Bacilli</taxon>
        <taxon>Bacillales</taxon>
        <taxon>Caryophanaceae</taxon>
        <taxon>Chryseomicrobium</taxon>
    </lineage>
</organism>